<dbReference type="AlphaFoldDB" id="A0A157ZBW6"/>
<dbReference type="EMBL" id="FCOI02000001">
    <property type="protein sequence ID" value="SAK42973.1"/>
    <property type="molecule type" value="Genomic_DNA"/>
</dbReference>
<dbReference type="STRING" id="1777137.AWB76_00490"/>
<proteinExistence type="predicted"/>
<name>A0A157ZBW6_9BURK</name>
<dbReference type="Proteomes" id="UP000054624">
    <property type="component" value="Unassembled WGS sequence"/>
</dbReference>
<organism evidence="1 2">
    <name type="scientific">Caballeronia temeraria</name>
    <dbReference type="NCBI Taxonomy" id="1777137"/>
    <lineage>
        <taxon>Bacteria</taxon>
        <taxon>Pseudomonadati</taxon>
        <taxon>Pseudomonadota</taxon>
        <taxon>Betaproteobacteria</taxon>
        <taxon>Burkholderiales</taxon>
        <taxon>Burkholderiaceae</taxon>
        <taxon>Caballeronia</taxon>
    </lineage>
</organism>
<keyword evidence="2" id="KW-1185">Reference proteome</keyword>
<sequence>MNSPDRCASSDDRIYQYIESIAEDAHSIWTDLGIIMSLDAFMGAFLFTTRDYGSPTARQFLEEYAASVESTGDQCARMQRFMLIRMSCAYLGEALRYADDGYPDDAWESLLLAQHAVTKLSGFIDGETKNPKRDAMLQEMARHEAERMISERARKAADKTHAGNRAIRDEAFKWLDEHFEKRNLTNDRAAELLGEIVSKEFSTRLSYVKKWKQSRQSAGRIGCRQRD</sequence>
<accession>A0A157ZBW6</accession>
<dbReference type="OrthoDB" id="9879512at2"/>
<evidence type="ECO:0000313" key="1">
    <source>
        <dbReference type="EMBL" id="SAK42973.1"/>
    </source>
</evidence>
<evidence type="ECO:0000313" key="2">
    <source>
        <dbReference type="Proteomes" id="UP000054624"/>
    </source>
</evidence>
<protein>
    <submittedName>
        <fullName evidence="1">Uncharacterized protein</fullName>
    </submittedName>
</protein>
<gene>
    <name evidence="1" type="ORF">AWB76_00490</name>
</gene>
<reference evidence="2" key="1">
    <citation type="submission" date="2016-01" db="EMBL/GenBank/DDBJ databases">
        <authorList>
            <person name="Peeters Charlotte."/>
        </authorList>
    </citation>
    <scope>NUCLEOTIDE SEQUENCE [LARGE SCALE GENOMIC DNA]</scope>
</reference>
<dbReference type="RefSeq" id="WP_157696037.1">
    <property type="nucleotide sequence ID" value="NZ_FCOI02000001.1"/>
</dbReference>